<keyword evidence="2" id="KW-1185">Reference proteome</keyword>
<accession>A0AA39XUW5</accession>
<proteinExistence type="predicted"/>
<gene>
    <name evidence="1" type="ORF">B0T16DRAFT_393113</name>
</gene>
<evidence type="ECO:0000313" key="1">
    <source>
        <dbReference type="EMBL" id="KAK0640697.1"/>
    </source>
</evidence>
<comment type="caution">
    <text evidence="1">The sequence shown here is derived from an EMBL/GenBank/DDBJ whole genome shotgun (WGS) entry which is preliminary data.</text>
</comment>
<dbReference type="AlphaFoldDB" id="A0AA39XUW5"/>
<sequence>MGVWPPGRHPGFLLTGSRPVPMAATTPKARAGALMVGRIAKVQLATVSSGGLEAGKTNPGDFSTSCRSTARVKMQNRQGIVPQAKLQLLRAVDLSANFEHQMNGPTHRPTFAALSALAEPIARAAIPAGDGATLQERLGGPHVASETFLFVGRRKTLLLVFAARDEVEAEAATGRDR</sequence>
<dbReference type="EMBL" id="JAULSV010000006">
    <property type="protein sequence ID" value="KAK0640697.1"/>
    <property type="molecule type" value="Genomic_DNA"/>
</dbReference>
<dbReference type="Proteomes" id="UP001174936">
    <property type="component" value="Unassembled WGS sequence"/>
</dbReference>
<reference evidence="1" key="1">
    <citation type="submission" date="2023-06" db="EMBL/GenBank/DDBJ databases">
        <title>Genome-scale phylogeny and comparative genomics of the fungal order Sordariales.</title>
        <authorList>
            <consortium name="Lawrence Berkeley National Laboratory"/>
            <person name="Hensen N."/>
            <person name="Bonometti L."/>
            <person name="Westerberg I."/>
            <person name="Brannstrom I.O."/>
            <person name="Guillou S."/>
            <person name="Cros-Aarteil S."/>
            <person name="Calhoun S."/>
            <person name="Haridas S."/>
            <person name="Kuo A."/>
            <person name="Mondo S."/>
            <person name="Pangilinan J."/>
            <person name="Riley R."/>
            <person name="Labutti K."/>
            <person name="Andreopoulos B."/>
            <person name="Lipzen A."/>
            <person name="Chen C."/>
            <person name="Yanf M."/>
            <person name="Daum C."/>
            <person name="Ng V."/>
            <person name="Clum A."/>
            <person name="Steindorff A."/>
            <person name="Ohm R."/>
            <person name="Martin F."/>
            <person name="Silar P."/>
            <person name="Natvig D."/>
            <person name="Lalanne C."/>
            <person name="Gautier V."/>
            <person name="Ament-Velasquez S.L."/>
            <person name="Kruys A."/>
            <person name="Hutchinson M.I."/>
            <person name="Powell A.J."/>
            <person name="Barry K."/>
            <person name="Miller A.N."/>
            <person name="Grigoriev I.V."/>
            <person name="Debuchy R."/>
            <person name="Gladieux P."/>
            <person name="Thoren M.H."/>
            <person name="Johannesson H."/>
        </authorList>
    </citation>
    <scope>NUCLEOTIDE SEQUENCE</scope>
    <source>
        <strain evidence="1">SMH2532-1</strain>
    </source>
</reference>
<name>A0AA39XUW5_9PEZI</name>
<evidence type="ECO:0000313" key="2">
    <source>
        <dbReference type="Proteomes" id="UP001174936"/>
    </source>
</evidence>
<protein>
    <submittedName>
        <fullName evidence="1">Uncharacterized protein</fullName>
    </submittedName>
</protein>
<organism evidence="1 2">
    <name type="scientific">Cercophora newfieldiana</name>
    <dbReference type="NCBI Taxonomy" id="92897"/>
    <lineage>
        <taxon>Eukaryota</taxon>
        <taxon>Fungi</taxon>
        <taxon>Dikarya</taxon>
        <taxon>Ascomycota</taxon>
        <taxon>Pezizomycotina</taxon>
        <taxon>Sordariomycetes</taxon>
        <taxon>Sordariomycetidae</taxon>
        <taxon>Sordariales</taxon>
        <taxon>Lasiosphaeriaceae</taxon>
        <taxon>Cercophora</taxon>
    </lineage>
</organism>